<proteinExistence type="predicted"/>
<dbReference type="AlphaFoldDB" id="A0A1I7U805"/>
<dbReference type="SUPFAM" id="SSF101690">
    <property type="entry name" value="PAZ domain"/>
    <property type="match status" value="1"/>
</dbReference>
<dbReference type="Gene3D" id="2.170.260.10">
    <property type="entry name" value="paz domain"/>
    <property type="match status" value="1"/>
</dbReference>
<evidence type="ECO:0000313" key="1">
    <source>
        <dbReference type="Proteomes" id="UP000095282"/>
    </source>
</evidence>
<dbReference type="WBParaSite" id="Csp11.Scaffold629.g15783.t1">
    <property type="protein sequence ID" value="Csp11.Scaffold629.g15783.t1"/>
    <property type="gene ID" value="Csp11.Scaffold629.g15783"/>
</dbReference>
<reference evidence="2" key="1">
    <citation type="submission" date="2016-11" db="UniProtKB">
        <authorList>
            <consortium name="WormBaseParasite"/>
        </authorList>
    </citation>
    <scope>IDENTIFICATION</scope>
</reference>
<name>A0A1I7U805_9PELO</name>
<dbReference type="eggNOG" id="ENOG502R6RJ">
    <property type="taxonomic scope" value="Eukaryota"/>
</dbReference>
<accession>A0A1I7U805</accession>
<protein>
    <submittedName>
        <fullName evidence="2">PAZ domain-containing protein</fullName>
    </submittedName>
</protein>
<dbReference type="Proteomes" id="UP000095282">
    <property type="component" value="Unplaced"/>
</dbReference>
<dbReference type="InterPro" id="IPR036085">
    <property type="entry name" value="PAZ_dom_sf"/>
</dbReference>
<evidence type="ECO:0000313" key="2">
    <source>
        <dbReference type="WBParaSite" id="Csp11.Scaffold629.g15783.t1"/>
    </source>
</evidence>
<keyword evidence="1" id="KW-1185">Reference proteome</keyword>
<organism evidence="1 2">
    <name type="scientific">Caenorhabditis tropicalis</name>
    <dbReference type="NCBI Taxonomy" id="1561998"/>
    <lineage>
        <taxon>Eukaryota</taxon>
        <taxon>Metazoa</taxon>
        <taxon>Ecdysozoa</taxon>
        <taxon>Nematoda</taxon>
        <taxon>Chromadorea</taxon>
        <taxon>Rhabditida</taxon>
        <taxon>Rhabditina</taxon>
        <taxon>Rhabditomorpha</taxon>
        <taxon>Rhabditoidea</taxon>
        <taxon>Rhabditidae</taxon>
        <taxon>Peloderinae</taxon>
        <taxon>Caenorhabditis</taxon>
    </lineage>
</organism>
<sequence>MALNWILILNSSLDATPRNHHFLNMVVPRPPARRRYVSVQRYFEEKYQITLNNPHSPLLRDLKGCLYPIESVWIRIRLL</sequence>